<sequence>MPGCQFRLHQENDLRAARKWNDTVSTPSDDDSPGSWGMPTFHDAISMTVRTMVMRRSSTSTQASSPSTEAYSDELDEYDAAESKQPGEVVHAAPPPSPAHLPLDIFPVKVEGRAKTACRYYTEVYGPATFRRPQFHGEAEDFPLLQDWMPFLLSNKVTFAALQATAMIHFDLADRSGKGPSPRSSQAYDLAIRLLRRHLVSASDKYSDLVISTMILLSAFDNLSSSLDRAWMHVKAMSDAVRQRGGLKQLGFNGWLAIACDSYIVHTERQQELVRLTGSASPRKEKLQPPVLPFPPKICAQLASLPRGFEEVCLRTCLMAPVLEVLSEVAAVVRATKPCEAYWMQELLVSPELVNANFANATKCFTLLQNPHLPLQDQLILMALQAYCALIDSTARSRYLNMAYLQIHTVLLPKSLYSRQSQNLYWLTWVGMMMLAASHTDSLTWALGTRILEQQKFRNNWAQRLEICKQFFWNDDFSVMVLQKLQYQRNNPSMAGGKFSYISY</sequence>
<evidence type="ECO:0000256" key="1">
    <source>
        <dbReference type="SAM" id="MobiDB-lite"/>
    </source>
</evidence>
<organism evidence="2 3">
    <name type="scientific">Cladophialophora chaetospira</name>
    <dbReference type="NCBI Taxonomy" id="386627"/>
    <lineage>
        <taxon>Eukaryota</taxon>
        <taxon>Fungi</taxon>
        <taxon>Dikarya</taxon>
        <taxon>Ascomycota</taxon>
        <taxon>Pezizomycotina</taxon>
        <taxon>Eurotiomycetes</taxon>
        <taxon>Chaetothyriomycetidae</taxon>
        <taxon>Chaetothyriales</taxon>
        <taxon>Herpotrichiellaceae</taxon>
        <taxon>Cladophialophora</taxon>
    </lineage>
</organism>
<proteinExistence type="predicted"/>
<gene>
    <name evidence="2" type="ORF">H2200_009300</name>
</gene>
<dbReference type="EMBL" id="JAPDRK010000014">
    <property type="protein sequence ID" value="KAJ9606339.1"/>
    <property type="molecule type" value="Genomic_DNA"/>
</dbReference>
<name>A0AA39CFH1_9EURO</name>
<feature type="region of interest" description="Disordered" evidence="1">
    <location>
        <begin position="18"/>
        <end position="37"/>
    </location>
</feature>
<dbReference type="Proteomes" id="UP001172673">
    <property type="component" value="Unassembled WGS sequence"/>
</dbReference>
<dbReference type="AlphaFoldDB" id="A0AA39CFH1"/>
<accession>A0AA39CFH1</accession>
<dbReference type="PANTHER" id="PTHR37540:SF5">
    <property type="entry name" value="TRANSCRIPTION FACTOR DOMAIN-CONTAINING PROTEIN"/>
    <property type="match status" value="1"/>
</dbReference>
<keyword evidence="3" id="KW-1185">Reference proteome</keyword>
<evidence type="ECO:0000313" key="2">
    <source>
        <dbReference type="EMBL" id="KAJ9606339.1"/>
    </source>
</evidence>
<feature type="compositionally biased region" description="Acidic residues" evidence="1">
    <location>
        <begin position="71"/>
        <end position="80"/>
    </location>
</feature>
<protein>
    <submittedName>
        <fullName evidence="2">Uncharacterized protein</fullName>
    </submittedName>
</protein>
<dbReference type="PANTHER" id="PTHR37540">
    <property type="entry name" value="TRANSCRIPTION FACTOR (ACR-2), PUTATIVE-RELATED-RELATED"/>
    <property type="match status" value="1"/>
</dbReference>
<feature type="compositionally biased region" description="Low complexity" evidence="1">
    <location>
        <begin position="57"/>
        <end position="68"/>
    </location>
</feature>
<evidence type="ECO:0000313" key="3">
    <source>
        <dbReference type="Proteomes" id="UP001172673"/>
    </source>
</evidence>
<feature type="region of interest" description="Disordered" evidence="1">
    <location>
        <begin position="55"/>
        <end position="96"/>
    </location>
</feature>
<reference evidence="2" key="1">
    <citation type="submission" date="2022-10" db="EMBL/GenBank/DDBJ databases">
        <title>Culturing micro-colonial fungi from biological soil crusts in the Mojave desert and describing Neophaeococcomyces mojavensis, and introducing the new genera and species Taxawa tesnikishii.</title>
        <authorList>
            <person name="Kurbessoian T."/>
            <person name="Stajich J.E."/>
        </authorList>
    </citation>
    <scope>NUCLEOTIDE SEQUENCE</scope>
    <source>
        <strain evidence="2">TK_41</strain>
    </source>
</reference>
<comment type="caution">
    <text evidence="2">The sequence shown here is derived from an EMBL/GenBank/DDBJ whole genome shotgun (WGS) entry which is preliminary data.</text>
</comment>